<feature type="transmembrane region" description="Helical" evidence="1">
    <location>
        <begin position="20"/>
        <end position="42"/>
    </location>
</feature>
<dbReference type="Proteomes" id="UP000008793">
    <property type="component" value="Chromosome"/>
</dbReference>
<evidence type="ECO:0000313" key="3">
    <source>
        <dbReference type="EMBL" id="CAX61334.1"/>
    </source>
</evidence>
<evidence type="ECO:0000313" key="4">
    <source>
        <dbReference type="Proteomes" id="UP000008793"/>
    </source>
</evidence>
<evidence type="ECO:0000259" key="2">
    <source>
        <dbReference type="Pfam" id="PF00487"/>
    </source>
</evidence>
<accession>D8MWX7</accession>
<feature type="transmembrane region" description="Helical" evidence="1">
    <location>
        <begin position="48"/>
        <end position="66"/>
    </location>
</feature>
<keyword evidence="1" id="KW-0812">Transmembrane</keyword>
<dbReference type="RefSeq" id="WP_013203818.1">
    <property type="nucleotide sequence ID" value="NC_014306.1"/>
</dbReference>
<dbReference type="Pfam" id="PF00487">
    <property type="entry name" value="FA_desaturase"/>
    <property type="match status" value="1"/>
</dbReference>
<proteinExistence type="predicted"/>
<dbReference type="HOGENOM" id="CLU_053288_0_0_6"/>
<dbReference type="STRING" id="634500.EbC_38030"/>
<protein>
    <submittedName>
        <fullName evidence="3">Fatty acid desaturase</fullName>
    </submittedName>
</protein>
<keyword evidence="4" id="KW-1185">Reference proteome</keyword>
<evidence type="ECO:0000256" key="1">
    <source>
        <dbReference type="SAM" id="Phobius"/>
    </source>
</evidence>
<dbReference type="eggNOG" id="COG3239">
    <property type="taxonomic scope" value="Bacteria"/>
</dbReference>
<dbReference type="CDD" id="cd03509">
    <property type="entry name" value="DesA_FADS-like"/>
    <property type="match status" value="1"/>
</dbReference>
<reference evidence="3 4" key="1">
    <citation type="journal article" date="2010" name="BMC Genomics">
        <title>Genome comparison of the epiphytic bacteria Erwinia billingiae and E. tasmaniensis with the pear pathogen E. pyrifoliae.</title>
        <authorList>
            <person name="Kube M."/>
            <person name="Migdoll A.M."/>
            <person name="Gehring I."/>
            <person name="Heitmann K."/>
            <person name="Mayer Y."/>
            <person name="Kuhl H."/>
            <person name="Knaust F."/>
            <person name="Geider K."/>
            <person name="Reinhardt R."/>
        </authorList>
    </citation>
    <scope>NUCLEOTIDE SEQUENCE [LARGE SCALE GENOMIC DNA]</scope>
    <source>
        <strain evidence="3 4">Eb661</strain>
    </source>
</reference>
<dbReference type="KEGG" id="ebi:EbC_38030"/>
<dbReference type="GO" id="GO:0006629">
    <property type="term" value="P:lipid metabolic process"/>
    <property type="evidence" value="ECO:0007669"/>
    <property type="project" value="InterPro"/>
</dbReference>
<sequence length="364" mass="41605">MADYLHASQRRAIKRREAHWLWQSELPTWAVIVTVYAGWFGVVANWQALTPWIGTPLLVLLTTWYMSLQHECIHGHPTRWARVNQLLAQLPLAVWYPYRLYRDSHLKHHRNEFLTLPEEDPETYYYSAAHWQRYPRLFPLLAAVRNTLSGRVVLGPLLDIVGTAQDAVRKILAGDWREMLMWLNHGLLLAGVFYWLERHGIATGYYLFAVSYFSLSLTKIRSFYEHRAEENPQARSVLNEAGPFWRLLFLNLNYHLVHHDLPGLPWYGLREVYLADKAAYQQRSEGFVVDGYRAWLPALITPIAVTVHPFADGAKSTDDCLTANVPLHAPACGSLLADAEEHSAVAHDAHRPELAGSLVASLAT</sequence>
<dbReference type="AlphaFoldDB" id="D8MWX7"/>
<name>D8MWX7_ERWBE</name>
<organism evidence="4">
    <name type="scientific">Erwinia billingiae (strain Eb661)</name>
    <dbReference type="NCBI Taxonomy" id="634500"/>
    <lineage>
        <taxon>Bacteria</taxon>
        <taxon>Pseudomonadati</taxon>
        <taxon>Pseudomonadota</taxon>
        <taxon>Gammaproteobacteria</taxon>
        <taxon>Enterobacterales</taxon>
        <taxon>Erwiniaceae</taxon>
        <taxon>Erwinia</taxon>
    </lineage>
</organism>
<feature type="transmembrane region" description="Helical" evidence="1">
    <location>
        <begin position="202"/>
        <end position="220"/>
    </location>
</feature>
<keyword evidence="1" id="KW-0472">Membrane</keyword>
<dbReference type="InterPro" id="IPR005804">
    <property type="entry name" value="FA_desaturase_dom"/>
</dbReference>
<feature type="domain" description="Fatty acid desaturase" evidence="2">
    <location>
        <begin position="52"/>
        <end position="280"/>
    </location>
</feature>
<keyword evidence="1" id="KW-1133">Transmembrane helix</keyword>
<gene>
    <name evidence="3" type="ordered locus">EbC_38030</name>
</gene>
<feature type="transmembrane region" description="Helical" evidence="1">
    <location>
        <begin position="179"/>
        <end position="196"/>
    </location>
</feature>
<dbReference type="EMBL" id="FP236843">
    <property type="protein sequence ID" value="CAX61334.1"/>
    <property type="molecule type" value="Genomic_DNA"/>
</dbReference>
<dbReference type="GeneID" id="90514571"/>